<dbReference type="Pfam" id="PF03480">
    <property type="entry name" value="DctP"/>
    <property type="match status" value="1"/>
</dbReference>
<dbReference type="GO" id="GO:0055085">
    <property type="term" value="P:transmembrane transport"/>
    <property type="evidence" value="ECO:0007669"/>
    <property type="project" value="InterPro"/>
</dbReference>
<sequence>MTLGIRMSRRIAIATIAALTCVNVTDASAQTQITLKFANFVGPNSFLTTGIFRPWFKQIEDEAGGAVKIDFLSGGSAAKPNEVIDAVRTSVVDIGWSGTSYNPGRFNAAGVTELPQVIRAPAEGSAGMAALHEKGLLDGFDGVKILGVSTTDIMRLHHAQDVKGLADFKGAKVRAAGAVLSTMVQRIGAAPMNIPITSLAESLAKKVVDGTAADWFSMEGFRLIEVTKTHIDLPMGATGIYLVMNQAKYDQLPPKVKAAFDKYSVRDFAMFWGNRLEKESNRVRQVVASSAGHKLIEPSAEDSAKWQEISKQVIDNWVRNTKNGAAVLEAFQGGVKAASAAK</sequence>
<dbReference type="STRING" id="1235591.CAK95_01460"/>
<protein>
    <submittedName>
        <fullName evidence="1">Uncharacterized protein</fullName>
    </submittedName>
</protein>
<dbReference type="Proteomes" id="UP000194137">
    <property type="component" value="Chromosome"/>
</dbReference>
<dbReference type="Gene3D" id="3.40.190.170">
    <property type="entry name" value="Bacterial extracellular solute-binding protein, family 7"/>
    <property type="match status" value="1"/>
</dbReference>
<dbReference type="PANTHER" id="PTHR33376">
    <property type="match status" value="1"/>
</dbReference>
<dbReference type="NCBIfam" id="NF037995">
    <property type="entry name" value="TRAP_S1"/>
    <property type="match status" value="1"/>
</dbReference>
<dbReference type="PANTHER" id="PTHR33376:SF15">
    <property type="entry name" value="BLL6794 PROTEIN"/>
    <property type="match status" value="1"/>
</dbReference>
<keyword evidence="2" id="KW-1185">Reference proteome</keyword>
<accession>A0A1W6ZM95</accession>
<dbReference type="InterPro" id="IPR018389">
    <property type="entry name" value="DctP_fam"/>
</dbReference>
<dbReference type="EMBL" id="CP021112">
    <property type="protein sequence ID" value="ARP97894.1"/>
    <property type="molecule type" value="Genomic_DNA"/>
</dbReference>
<gene>
    <name evidence="1" type="ORF">CAK95_01460</name>
</gene>
<proteinExistence type="predicted"/>
<evidence type="ECO:0000313" key="2">
    <source>
        <dbReference type="Proteomes" id="UP000194137"/>
    </source>
</evidence>
<dbReference type="OrthoDB" id="9799287at2"/>
<dbReference type="SUPFAM" id="SSF53850">
    <property type="entry name" value="Periplasmic binding protein-like II"/>
    <property type="match status" value="1"/>
</dbReference>
<organism evidence="1 2">
    <name type="scientific">Pseudorhodoplanes sinuspersici</name>
    <dbReference type="NCBI Taxonomy" id="1235591"/>
    <lineage>
        <taxon>Bacteria</taxon>
        <taxon>Pseudomonadati</taxon>
        <taxon>Pseudomonadota</taxon>
        <taxon>Alphaproteobacteria</taxon>
        <taxon>Hyphomicrobiales</taxon>
        <taxon>Pseudorhodoplanes</taxon>
    </lineage>
</organism>
<reference evidence="1 2" key="1">
    <citation type="submission" date="2017-05" db="EMBL/GenBank/DDBJ databases">
        <title>Full genome sequence of Pseudorhodoplanes sinuspersici.</title>
        <authorList>
            <person name="Dastgheib S.M.M."/>
            <person name="Shavandi M."/>
            <person name="Tirandaz H."/>
        </authorList>
    </citation>
    <scope>NUCLEOTIDE SEQUENCE [LARGE SCALE GENOMIC DNA]</scope>
    <source>
        <strain evidence="1 2">RIPI110</strain>
    </source>
</reference>
<dbReference type="CDD" id="cd13665">
    <property type="entry name" value="PBP2_TRAP_Dctp3_4"/>
    <property type="match status" value="1"/>
</dbReference>
<dbReference type="RefSeq" id="WP_086086215.1">
    <property type="nucleotide sequence ID" value="NZ_CP021112.1"/>
</dbReference>
<name>A0A1W6ZM95_9HYPH</name>
<evidence type="ECO:0000313" key="1">
    <source>
        <dbReference type="EMBL" id="ARP97894.1"/>
    </source>
</evidence>
<dbReference type="InterPro" id="IPR038404">
    <property type="entry name" value="TRAP_DctP_sf"/>
</dbReference>
<dbReference type="KEGG" id="psin:CAK95_01460"/>
<dbReference type="AlphaFoldDB" id="A0A1W6ZM95"/>